<evidence type="ECO:0000256" key="1">
    <source>
        <dbReference type="SAM" id="MobiDB-lite"/>
    </source>
</evidence>
<dbReference type="EMBL" id="SDIL01000007">
    <property type="protein sequence ID" value="RXK41552.1"/>
    <property type="molecule type" value="Genomic_DNA"/>
</dbReference>
<organism evidence="3 4">
    <name type="scientific">Tremella mesenterica</name>
    <name type="common">Jelly fungus</name>
    <dbReference type="NCBI Taxonomy" id="5217"/>
    <lineage>
        <taxon>Eukaryota</taxon>
        <taxon>Fungi</taxon>
        <taxon>Dikarya</taxon>
        <taxon>Basidiomycota</taxon>
        <taxon>Agaricomycotina</taxon>
        <taxon>Tremellomycetes</taxon>
        <taxon>Tremellales</taxon>
        <taxon>Tremellaceae</taxon>
        <taxon>Tremella</taxon>
    </lineage>
</organism>
<evidence type="ECO:0000256" key="2">
    <source>
        <dbReference type="SAM" id="Phobius"/>
    </source>
</evidence>
<keyword evidence="4" id="KW-1185">Reference proteome</keyword>
<reference evidence="3 4" key="1">
    <citation type="submission" date="2016-06" db="EMBL/GenBank/DDBJ databases">
        <title>Evolution of pathogenesis and genome organization in the Tremellales.</title>
        <authorList>
            <person name="Cuomo C."/>
            <person name="Litvintseva A."/>
            <person name="Heitman J."/>
            <person name="Chen Y."/>
            <person name="Sun S."/>
            <person name="Springer D."/>
            <person name="Dromer F."/>
            <person name="Young S."/>
            <person name="Zeng Q."/>
            <person name="Chapman S."/>
            <person name="Gujja S."/>
            <person name="Saif S."/>
            <person name="Birren B."/>
        </authorList>
    </citation>
    <scope>NUCLEOTIDE SEQUENCE [LARGE SCALE GENOMIC DNA]</scope>
    <source>
        <strain evidence="3 4">ATCC 28783</strain>
    </source>
</reference>
<dbReference type="Proteomes" id="UP000289152">
    <property type="component" value="Unassembled WGS sequence"/>
</dbReference>
<keyword evidence="2" id="KW-1133">Transmembrane helix</keyword>
<name>A0A4Q1BU98_TREME</name>
<evidence type="ECO:0000313" key="3">
    <source>
        <dbReference type="EMBL" id="RXK41552.1"/>
    </source>
</evidence>
<keyword evidence="2" id="KW-0812">Transmembrane</keyword>
<dbReference type="InParanoid" id="A0A4Q1BU98"/>
<accession>A0A4Q1BU98</accession>
<feature type="region of interest" description="Disordered" evidence="1">
    <location>
        <begin position="1"/>
        <end position="83"/>
    </location>
</feature>
<sequence length="223" mass="24870">MTAQSDDNGEKCGDIEQSTSTPNEVVVIVKGEKSAEGEATIESEEAEPPCGEKQNLESKEEKRGRIWRKKTKSSEKTKTGQCSRKNIRYVPRSIVYSYLSLASRPEPINLDLYPPPPGIKETRWQRWKRYDREDKTGLPMYPPPGVKADSIIIKTLADRTENGQYWAVKADMQIRVQEPLKSCGTVFWDGRLIKRREAKKAIFEGTGAVVGIIGSVIGGVLGG</sequence>
<keyword evidence="2" id="KW-0472">Membrane</keyword>
<dbReference type="AlphaFoldDB" id="A0A4Q1BU98"/>
<feature type="compositionally biased region" description="Basic and acidic residues" evidence="1">
    <location>
        <begin position="54"/>
        <end position="64"/>
    </location>
</feature>
<protein>
    <submittedName>
        <fullName evidence="3">Uncharacterized protein</fullName>
    </submittedName>
</protein>
<proteinExistence type="predicted"/>
<evidence type="ECO:0000313" key="4">
    <source>
        <dbReference type="Proteomes" id="UP000289152"/>
    </source>
</evidence>
<comment type="caution">
    <text evidence="3">The sequence shown here is derived from an EMBL/GenBank/DDBJ whole genome shotgun (WGS) entry which is preliminary data.</text>
</comment>
<feature type="transmembrane region" description="Helical" evidence="2">
    <location>
        <begin position="201"/>
        <end position="221"/>
    </location>
</feature>
<dbReference type="VEuPathDB" id="FungiDB:TREMEDRAFT_59885"/>
<gene>
    <name evidence="3" type="ORF">M231_01051</name>
</gene>